<dbReference type="GO" id="GO:0000155">
    <property type="term" value="F:phosphorelay sensor kinase activity"/>
    <property type="evidence" value="ECO:0007669"/>
    <property type="project" value="InterPro"/>
</dbReference>
<sequence>MKSCRSYSGYLFIPAFLFLIIPLLATWFNPDIISGQVWVLLVWLTAMAGISILLQNFFIKTGRKSGKLWLVIPGALLLLALAWFFTLRTSSEIVGPAQAWDAKWISLLIVLCFFGGGYLVNYLLGEGQHRAVTLDNQLSMKELELDFMKNQLNPHFLFNSLNNIAATIMVDKEMALDYTFKLSELLRYQVGISGRETVPLEEEIAFIRNFLDIEKFRLGVRCDINFSADTEDRLVAVPPLLLHPLIEHALRKSLGLNEKSVINIRLTSDSEFVKLQIVNSVPENPAYKKLSGTGIETLKKRLDILFPGSYTLNTAKKKTGYELGFEIRLKKNI</sequence>
<dbReference type="EMBL" id="VSSQ01000241">
    <property type="protein sequence ID" value="MPL87552.1"/>
    <property type="molecule type" value="Genomic_DNA"/>
</dbReference>
<reference evidence="3" key="1">
    <citation type="submission" date="2019-08" db="EMBL/GenBank/DDBJ databases">
        <authorList>
            <person name="Kucharzyk K."/>
            <person name="Murdoch R.W."/>
            <person name="Higgins S."/>
            <person name="Loffler F."/>
        </authorList>
    </citation>
    <scope>NUCLEOTIDE SEQUENCE</scope>
</reference>
<dbReference type="PANTHER" id="PTHR34220:SF7">
    <property type="entry name" value="SENSOR HISTIDINE KINASE YPDA"/>
    <property type="match status" value="1"/>
</dbReference>
<evidence type="ECO:0000313" key="3">
    <source>
        <dbReference type="EMBL" id="MPL87552.1"/>
    </source>
</evidence>
<keyword evidence="1" id="KW-0812">Transmembrane</keyword>
<name>A0A644V9X8_9ZZZZ</name>
<comment type="caution">
    <text evidence="3">The sequence shown here is derived from an EMBL/GenBank/DDBJ whole genome shotgun (WGS) entry which is preliminary data.</text>
</comment>
<feature type="transmembrane region" description="Helical" evidence="1">
    <location>
        <begin position="68"/>
        <end position="85"/>
    </location>
</feature>
<feature type="domain" description="Signal transduction histidine kinase internal region" evidence="2">
    <location>
        <begin position="144"/>
        <end position="220"/>
    </location>
</feature>
<feature type="transmembrane region" description="Helical" evidence="1">
    <location>
        <begin position="7"/>
        <end position="28"/>
    </location>
</feature>
<dbReference type="PANTHER" id="PTHR34220">
    <property type="entry name" value="SENSOR HISTIDINE KINASE YPDA"/>
    <property type="match status" value="1"/>
</dbReference>
<evidence type="ECO:0000259" key="2">
    <source>
        <dbReference type="Pfam" id="PF06580"/>
    </source>
</evidence>
<protein>
    <recommendedName>
        <fullName evidence="2">Signal transduction histidine kinase internal region domain-containing protein</fullName>
    </recommendedName>
</protein>
<dbReference type="InterPro" id="IPR050640">
    <property type="entry name" value="Bact_2-comp_sensor_kinase"/>
</dbReference>
<feature type="transmembrane region" description="Helical" evidence="1">
    <location>
        <begin position="105"/>
        <end position="124"/>
    </location>
</feature>
<keyword evidence="1" id="KW-0472">Membrane</keyword>
<dbReference type="InterPro" id="IPR010559">
    <property type="entry name" value="Sig_transdc_His_kin_internal"/>
</dbReference>
<gene>
    <name evidence="3" type="ORF">SDC9_33553</name>
</gene>
<keyword evidence="1" id="KW-1133">Transmembrane helix</keyword>
<dbReference type="Pfam" id="PF06580">
    <property type="entry name" value="His_kinase"/>
    <property type="match status" value="1"/>
</dbReference>
<organism evidence="3">
    <name type="scientific">bioreactor metagenome</name>
    <dbReference type="NCBI Taxonomy" id="1076179"/>
    <lineage>
        <taxon>unclassified sequences</taxon>
        <taxon>metagenomes</taxon>
        <taxon>ecological metagenomes</taxon>
    </lineage>
</organism>
<dbReference type="GO" id="GO:0016020">
    <property type="term" value="C:membrane"/>
    <property type="evidence" value="ECO:0007669"/>
    <property type="project" value="InterPro"/>
</dbReference>
<accession>A0A644V9X8</accession>
<proteinExistence type="predicted"/>
<evidence type="ECO:0000256" key="1">
    <source>
        <dbReference type="SAM" id="Phobius"/>
    </source>
</evidence>
<feature type="transmembrane region" description="Helical" evidence="1">
    <location>
        <begin position="40"/>
        <end position="59"/>
    </location>
</feature>
<dbReference type="AlphaFoldDB" id="A0A644V9X8"/>